<dbReference type="NCBIfam" id="TIGR01123">
    <property type="entry name" value="ilvE_II"/>
    <property type="match status" value="1"/>
</dbReference>
<dbReference type="CDD" id="cd01557">
    <property type="entry name" value="BCAT_beta_family"/>
    <property type="match status" value="1"/>
</dbReference>
<evidence type="ECO:0000256" key="3">
    <source>
        <dbReference type="ARBA" id="ARBA00004824"/>
    </source>
</evidence>
<sequence>MAKKSFSLSLYPWTYTAKYTTNGWIEEYQAKPHLGAEKEATLSEQEREALLERRNSFPQLPLVNFSTQYALSVFEGLKAFPQKDGSLRLFRPEQNAERFKRSMEGILMPPFPPELFVNAVKTLVRQNKNLGYYPRYSDTWEKDGFLSGHSVYIRPFSYSEPGIGLNQSEHPWVVIVSTPVGAYFEGPNNKAITSDMIRATENGTGWIKCASNYVISTLAKKKANSQGYMEAIFLDAKERKYLEEGSSCNIFVYLKDGTLVTPALGDTILPGITRKSIIELAQSMGIKTEERKIAIEEVMDSAKEVFVTGTAAGIAHIESVTHKGRTAVFADGKMGELTRELLLTLKGIQYGSHEDKFGWMTDIE</sequence>
<evidence type="ECO:0000256" key="5">
    <source>
        <dbReference type="ARBA" id="ARBA00005072"/>
    </source>
</evidence>
<protein>
    <recommendedName>
        <fullName evidence="15">Branched-chain-amino-acid aminotransferase</fullName>
        <ecNumber evidence="15">2.6.1.42</ecNumber>
    </recommendedName>
</protein>
<evidence type="ECO:0000256" key="6">
    <source>
        <dbReference type="ARBA" id="ARBA00009320"/>
    </source>
</evidence>
<name>A0ABU9UA44_9SPIR</name>
<dbReference type="InterPro" id="IPR018300">
    <property type="entry name" value="Aminotrans_IV_CS"/>
</dbReference>
<comment type="catalytic activity">
    <reaction evidence="11 15">
        <text>L-isoleucine + 2-oxoglutarate = (S)-3-methyl-2-oxopentanoate + L-glutamate</text>
        <dbReference type="Rhea" id="RHEA:24801"/>
        <dbReference type="ChEBI" id="CHEBI:16810"/>
        <dbReference type="ChEBI" id="CHEBI:29985"/>
        <dbReference type="ChEBI" id="CHEBI:35146"/>
        <dbReference type="ChEBI" id="CHEBI:58045"/>
        <dbReference type="EC" id="2.6.1.42"/>
    </reaction>
</comment>
<comment type="similarity">
    <text evidence="6 13">Belongs to the class-IV pyridoxal-phosphate-dependent aminotransferase family.</text>
</comment>
<reference evidence="16 17" key="1">
    <citation type="submission" date="2024-03" db="EMBL/GenBank/DDBJ databases">
        <title>Ignisphaera cupida sp. nov., a hyperthermophilic hydrolytic archaeon from a hot spring of Kamchatka, and proposal of Ignisphaeraceae fam. nov.</title>
        <authorList>
            <person name="Podosokorskaya O.A."/>
            <person name="Elcheninov A.G."/>
            <person name="Maltseva A.I."/>
            <person name="Zayulina K.S."/>
            <person name="Novikov A."/>
            <person name="Merkel A.Y."/>
        </authorList>
    </citation>
    <scope>NUCLEOTIDE SEQUENCE [LARGE SCALE GENOMIC DNA]</scope>
    <source>
        <strain evidence="16 17">38H-sp</strain>
    </source>
</reference>
<dbReference type="EC" id="2.6.1.42" evidence="15"/>
<dbReference type="Proteomes" id="UP001466331">
    <property type="component" value="Unassembled WGS sequence"/>
</dbReference>
<keyword evidence="7 15" id="KW-0032">Aminotransferase</keyword>
<dbReference type="RefSeq" id="WP_420068803.1">
    <property type="nucleotide sequence ID" value="NZ_JBCHKQ010000001.1"/>
</dbReference>
<evidence type="ECO:0000256" key="2">
    <source>
        <dbReference type="ARBA" id="ARBA00003109"/>
    </source>
</evidence>
<evidence type="ECO:0000256" key="13">
    <source>
        <dbReference type="RuleBase" id="RU004106"/>
    </source>
</evidence>
<accession>A0ABU9UA44</accession>
<dbReference type="PIRSF" id="PIRSF006468">
    <property type="entry name" value="BCAT1"/>
    <property type="match status" value="1"/>
</dbReference>
<keyword evidence="17" id="KW-1185">Reference proteome</keyword>
<comment type="pathway">
    <text evidence="3">Amino-acid biosynthesis; L-isoleucine biosynthesis; L-isoleucine from 2-oxobutanoate: step 4/4.</text>
</comment>
<gene>
    <name evidence="16" type="primary">ilvE</name>
    <name evidence="16" type="ORF">WKV44_02245</name>
</gene>
<dbReference type="PROSITE" id="PS00770">
    <property type="entry name" value="AA_TRANSFER_CLASS_4"/>
    <property type="match status" value="1"/>
</dbReference>
<dbReference type="InterPro" id="IPR001544">
    <property type="entry name" value="Aminotrans_IV"/>
</dbReference>
<comment type="catalytic activity">
    <reaction evidence="12 15">
        <text>L-leucine + 2-oxoglutarate = 4-methyl-2-oxopentanoate + L-glutamate</text>
        <dbReference type="Rhea" id="RHEA:18321"/>
        <dbReference type="ChEBI" id="CHEBI:16810"/>
        <dbReference type="ChEBI" id="CHEBI:17865"/>
        <dbReference type="ChEBI" id="CHEBI:29985"/>
        <dbReference type="ChEBI" id="CHEBI:57427"/>
        <dbReference type="EC" id="2.6.1.42"/>
    </reaction>
</comment>
<dbReference type="InterPro" id="IPR005786">
    <property type="entry name" value="B_amino_transII"/>
</dbReference>
<comment type="pathway">
    <text evidence="4">Amino-acid biosynthesis; L-valine biosynthesis; L-valine from pyruvate: step 4/4.</text>
</comment>
<evidence type="ECO:0000256" key="11">
    <source>
        <dbReference type="ARBA" id="ARBA00048798"/>
    </source>
</evidence>
<dbReference type="GO" id="GO:0004084">
    <property type="term" value="F:branched-chain-amino-acid transaminase activity"/>
    <property type="evidence" value="ECO:0007669"/>
    <property type="project" value="UniProtKB-EC"/>
</dbReference>
<evidence type="ECO:0000256" key="9">
    <source>
        <dbReference type="ARBA" id="ARBA00022898"/>
    </source>
</evidence>
<evidence type="ECO:0000256" key="1">
    <source>
        <dbReference type="ARBA" id="ARBA00001933"/>
    </source>
</evidence>
<evidence type="ECO:0000256" key="7">
    <source>
        <dbReference type="ARBA" id="ARBA00022576"/>
    </source>
</evidence>
<proteinExistence type="inferred from homology"/>
<dbReference type="InterPro" id="IPR036038">
    <property type="entry name" value="Aminotransferase-like"/>
</dbReference>
<evidence type="ECO:0000256" key="14">
    <source>
        <dbReference type="RuleBase" id="RU004516"/>
    </source>
</evidence>
<dbReference type="EMBL" id="JBCHKQ010000001">
    <property type="protein sequence ID" value="MEM5947354.1"/>
    <property type="molecule type" value="Genomic_DNA"/>
</dbReference>
<dbReference type="SUPFAM" id="SSF56752">
    <property type="entry name" value="D-aminoacid aminotransferase-like PLP-dependent enzymes"/>
    <property type="match status" value="1"/>
</dbReference>
<dbReference type="InterPro" id="IPR033939">
    <property type="entry name" value="BCAT_family"/>
</dbReference>
<evidence type="ECO:0000256" key="8">
    <source>
        <dbReference type="ARBA" id="ARBA00022679"/>
    </source>
</evidence>
<comment type="pathway">
    <text evidence="5">Amino-acid biosynthesis; L-leucine biosynthesis; L-leucine from 3-methyl-2-oxobutanoate: step 4/4.</text>
</comment>
<keyword evidence="9 14" id="KW-0663">Pyridoxal phosphate</keyword>
<comment type="catalytic activity">
    <reaction evidence="10 15">
        <text>L-valine + 2-oxoglutarate = 3-methyl-2-oxobutanoate + L-glutamate</text>
        <dbReference type="Rhea" id="RHEA:24813"/>
        <dbReference type="ChEBI" id="CHEBI:11851"/>
        <dbReference type="ChEBI" id="CHEBI:16810"/>
        <dbReference type="ChEBI" id="CHEBI:29985"/>
        <dbReference type="ChEBI" id="CHEBI:57762"/>
        <dbReference type="EC" id="2.6.1.42"/>
    </reaction>
</comment>
<comment type="function">
    <text evidence="2">Acts on leucine, isoleucine and valine.</text>
</comment>
<dbReference type="InterPro" id="IPR043132">
    <property type="entry name" value="BCAT-like_C"/>
</dbReference>
<comment type="cofactor">
    <cofactor evidence="1 14">
        <name>pyridoxal 5'-phosphate</name>
        <dbReference type="ChEBI" id="CHEBI:597326"/>
    </cofactor>
</comment>
<dbReference type="Gene3D" id="3.30.470.10">
    <property type="match status" value="1"/>
</dbReference>
<dbReference type="Pfam" id="PF01063">
    <property type="entry name" value="Aminotran_4"/>
    <property type="match status" value="1"/>
</dbReference>
<dbReference type="Gene3D" id="3.20.10.10">
    <property type="entry name" value="D-amino Acid Aminotransferase, subunit A, domain 2"/>
    <property type="match status" value="1"/>
</dbReference>
<keyword evidence="8 15" id="KW-0808">Transferase</keyword>
<dbReference type="InterPro" id="IPR043131">
    <property type="entry name" value="BCAT-like_N"/>
</dbReference>
<dbReference type="PANTHER" id="PTHR42825">
    <property type="entry name" value="AMINO ACID AMINOTRANSFERASE"/>
    <property type="match status" value="1"/>
</dbReference>
<comment type="caution">
    <text evidence="16">The sequence shown here is derived from an EMBL/GenBank/DDBJ whole genome shotgun (WGS) entry which is preliminary data.</text>
</comment>
<evidence type="ECO:0000256" key="12">
    <source>
        <dbReference type="ARBA" id="ARBA00049229"/>
    </source>
</evidence>
<evidence type="ECO:0000313" key="16">
    <source>
        <dbReference type="EMBL" id="MEM5947354.1"/>
    </source>
</evidence>
<evidence type="ECO:0000256" key="15">
    <source>
        <dbReference type="RuleBase" id="RU004517"/>
    </source>
</evidence>
<dbReference type="PANTHER" id="PTHR42825:SF2">
    <property type="entry name" value="BRANCHED-CHAIN-AMINO-ACID AMINOTRANSFERASE 3, CHLOROPLASTIC-RELATED"/>
    <property type="match status" value="1"/>
</dbReference>
<keyword evidence="15" id="KW-0100">Branched-chain amino acid biosynthesis</keyword>
<evidence type="ECO:0000256" key="10">
    <source>
        <dbReference type="ARBA" id="ARBA00048212"/>
    </source>
</evidence>
<organism evidence="16 17">
    <name type="scientific">Rarispira pelagica</name>
    <dbReference type="NCBI Taxonomy" id="3141764"/>
    <lineage>
        <taxon>Bacteria</taxon>
        <taxon>Pseudomonadati</taxon>
        <taxon>Spirochaetota</taxon>
        <taxon>Spirochaetia</taxon>
        <taxon>Winmispirales</taxon>
        <taxon>Winmispiraceae</taxon>
        <taxon>Rarispira</taxon>
    </lineage>
</organism>
<keyword evidence="15" id="KW-0028">Amino-acid biosynthesis</keyword>
<evidence type="ECO:0000256" key="4">
    <source>
        <dbReference type="ARBA" id="ARBA00004931"/>
    </source>
</evidence>
<evidence type="ECO:0000313" key="17">
    <source>
        <dbReference type="Proteomes" id="UP001466331"/>
    </source>
</evidence>